<feature type="transmembrane region" description="Helical" evidence="1">
    <location>
        <begin position="444"/>
        <end position="467"/>
    </location>
</feature>
<dbReference type="Pfam" id="PF00704">
    <property type="entry name" value="Glyco_hydro_18"/>
    <property type="match status" value="2"/>
</dbReference>
<dbReference type="Proteomes" id="UP000626092">
    <property type="component" value="Unassembled WGS sequence"/>
</dbReference>
<evidence type="ECO:0000259" key="3">
    <source>
        <dbReference type="PROSITE" id="PS51910"/>
    </source>
</evidence>
<dbReference type="SMART" id="SM00636">
    <property type="entry name" value="Glyco_18"/>
    <property type="match status" value="1"/>
</dbReference>
<evidence type="ECO:0000313" key="4">
    <source>
        <dbReference type="EMBL" id="KAF7153023.1"/>
    </source>
</evidence>
<evidence type="ECO:0000256" key="1">
    <source>
        <dbReference type="SAM" id="Phobius"/>
    </source>
</evidence>
<dbReference type="SUPFAM" id="SSF56112">
    <property type="entry name" value="Protein kinase-like (PK-like)"/>
    <property type="match status" value="1"/>
</dbReference>
<dbReference type="InterPro" id="IPR050314">
    <property type="entry name" value="Glycosyl_Hydrlase_18"/>
</dbReference>
<dbReference type="GO" id="GO:0005975">
    <property type="term" value="P:carbohydrate metabolic process"/>
    <property type="evidence" value="ECO:0007669"/>
    <property type="project" value="InterPro"/>
</dbReference>
<dbReference type="AlphaFoldDB" id="A0A834HFX0"/>
<dbReference type="Gene3D" id="3.20.20.80">
    <property type="entry name" value="Glycosidases"/>
    <property type="match status" value="2"/>
</dbReference>
<dbReference type="Gene3D" id="1.10.510.10">
    <property type="entry name" value="Transferase(Phosphotransferase) domain 1"/>
    <property type="match status" value="1"/>
</dbReference>
<reference evidence="4" key="1">
    <citation type="submission" date="2019-11" db="EMBL/GenBank/DDBJ databases">
        <authorList>
            <person name="Liu Y."/>
            <person name="Hou J."/>
            <person name="Li T.-Q."/>
            <person name="Guan C.-H."/>
            <person name="Wu X."/>
            <person name="Wu H.-Z."/>
            <person name="Ling F."/>
            <person name="Zhang R."/>
            <person name="Shi X.-G."/>
            <person name="Ren J.-P."/>
            <person name="Chen E.-F."/>
            <person name="Sun J.-M."/>
        </authorList>
    </citation>
    <scope>NUCLEOTIDE SEQUENCE</scope>
    <source>
        <strain evidence="4">Adult_tree_wgs_1</strain>
        <tissue evidence="4">Leaves</tissue>
    </source>
</reference>
<evidence type="ECO:0000313" key="5">
    <source>
        <dbReference type="Proteomes" id="UP000626092"/>
    </source>
</evidence>
<dbReference type="SUPFAM" id="SSF54556">
    <property type="entry name" value="Chitinase insertion domain"/>
    <property type="match status" value="1"/>
</dbReference>
<dbReference type="PROSITE" id="PS51910">
    <property type="entry name" value="GH18_2"/>
    <property type="match status" value="2"/>
</dbReference>
<dbReference type="OrthoDB" id="73875at2759"/>
<comment type="caution">
    <text evidence="4">The sequence shown here is derived from an EMBL/GenBank/DDBJ whole genome shotgun (WGS) entry which is preliminary data.</text>
</comment>
<dbReference type="GO" id="GO:0006032">
    <property type="term" value="P:chitin catabolic process"/>
    <property type="evidence" value="ECO:0007669"/>
    <property type="project" value="TreeGrafter"/>
</dbReference>
<evidence type="ECO:0000256" key="2">
    <source>
        <dbReference type="SAM" id="SignalP"/>
    </source>
</evidence>
<protein>
    <recommendedName>
        <fullName evidence="3">GH18 domain-containing protein</fullName>
    </recommendedName>
</protein>
<sequence>MAACFFFFLFFFPAPRLRVPLLVKKSVQGVAKGHVSSMTSHVKENVFLSLQDAATYGSRIKNRSSPGSSHLKMLFTIVSLLLFFPSLTSSSEAQTWIKAGYWNSSSQFPAPDIDSTLFTHLTFCFAYINTSTYELLIAPSDEPYMFTFTDIVRQKNPSITTLLCISTGDSNFSTFFSMASKPSHRTSFIESSIQRARLYGFHGLELCCVKPDTNTTNMENMGILFDDWRTAVDRESKNSTRSPLLLTLGSHYLPSKNSTSYPMESLRRNFDWVHIIAYNYHLPTMENFTGAHSALYDPSSNVSTDYGIKEWISRGLPAEKMVLGLAYHGCAWMLADPMANEIGSPATGPAVRPDGWISYNFIKSYMLCDGEKVLHNSTYVTNYCINGLVWISYDDTEAIRTKVSYARQKGLLGYKVWHVANDDNWVLSKAAQEDEKDPRNKRQLLLVILLPTAATVTLVLVSAMWYLHKRARRNKGWMDNEKESQSLFRTTMASPGNANDPNLQVFSLTDLAYDLWKCGKGMEFMDPSLDDTYLSCKLMRCMQIALLCVQENPADRPSMLELSSMLKNETAAMNTPKRPAFSTRRDEDEVQESTISQQEICRFAVPDIDSTLFTHLTCAFAHINTSNYELSISPSDEQYISTFTDMVRRKNPSIITLLSILAGDSNFSTFFSMATQPSHGSIFIESSIRTARLYGFHGLDLYGVKPDMSNNNMKDMGILFDDWRTAINRESKDSTQSPLVLTMAGHYLPSKNTTSYPMESIRKNLDWVHIISYDYHLSTAANFTGAHSALYEPLKQYSK</sequence>
<proteinExistence type="predicted"/>
<keyword evidence="1" id="KW-0812">Transmembrane</keyword>
<dbReference type="GO" id="GO:0005576">
    <property type="term" value="C:extracellular region"/>
    <property type="evidence" value="ECO:0007669"/>
    <property type="project" value="TreeGrafter"/>
</dbReference>
<dbReference type="GO" id="GO:0004568">
    <property type="term" value="F:chitinase activity"/>
    <property type="evidence" value="ECO:0007669"/>
    <property type="project" value="TreeGrafter"/>
</dbReference>
<dbReference type="EMBL" id="WJXA01000001">
    <property type="protein sequence ID" value="KAF7153023.1"/>
    <property type="molecule type" value="Genomic_DNA"/>
</dbReference>
<keyword evidence="1" id="KW-0472">Membrane</keyword>
<dbReference type="PANTHER" id="PTHR11177:SF369">
    <property type="entry name" value="CLASS V CHITINASE-LIKE"/>
    <property type="match status" value="1"/>
</dbReference>
<dbReference type="GO" id="GO:0008061">
    <property type="term" value="F:chitin binding"/>
    <property type="evidence" value="ECO:0007669"/>
    <property type="project" value="InterPro"/>
</dbReference>
<feature type="chain" id="PRO_5032824634" description="GH18 domain-containing protein" evidence="2">
    <location>
        <begin position="19"/>
        <end position="799"/>
    </location>
</feature>
<keyword evidence="1" id="KW-1133">Transmembrane helix</keyword>
<name>A0A834HFX0_RHOSS</name>
<accession>A0A834HFX0</accession>
<organism evidence="4 5">
    <name type="scientific">Rhododendron simsii</name>
    <name type="common">Sims's rhododendron</name>
    <dbReference type="NCBI Taxonomy" id="118357"/>
    <lineage>
        <taxon>Eukaryota</taxon>
        <taxon>Viridiplantae</taxon>
        <taxon>Streptophyta</taxon>
        <taxon>Embryophyta</taxon>
        <taxon>Tracheophyta</taxon>
        <taxon>Spermatophyta</taxon>
        <taxon>Magnoliopsida</taxon>
        <taxon>eudicotyledons</taxon>
        <taxon>Gunneridae</taxon>
        <taxon>Pentapetalae</taxon>
        <taxon>asterids</taxon>
        <taxon>Ericales</taxon>
        <taxon>Ericaceae</taxon>
        <taxon>Ericoideae</taxon>
        <taxon>Rhodoreae</taxon>
        <taxon>Rhododendron</taxon>
    </lineage>
</organism>
<feature type="signal peptide" evidence="2">
    <location>
        <begin position="1"/>
        <end position="18"/>
    </location>
</feature>
<dbReference type="CDD" id="cd02879">
    <property type="entry name" value="GH18_plant_chitinase_class_V"/>
    <property type="match status" value="1"/>
</dbReference>
<keyword evidence="5" id="KW-1185">Reference proteome</keyword>
<dbReference type="InterPro" id="IPR011583">
    <property type="entry name" value="Chitinase_II/V-like_cat"/>
</dbReference>
<dbReference type="InterPro" id="IPR029070">
    <property type="entry name" value="Chitinase_insertion_sf"/>
</dbReference>
<feature type="domain" description="GH18" evidence="3">
    <location>
        <begin position="96"/>
        <end position="438"/>
    </location>
</feature>
<keyword evidence="2" id="KW-0732">Signal</keyword>
<gene>
    <name evidence="4" type="ORF">RHSIM_Rhsim01G0047300</name>
</gene>
<dbReference type="InterPro" id="IPR011009">
    <property type="entry name" value="Kinase-like_dom_sf"/>
</dbReference>
<feature type="domain" description="GH18" evidence="3">
    <location>
        <begin position="589"/>
        <end position="799"/>
    </location>
</feature>
<dbReference type="SUPFAM" id="SSF51445">
    <property type="entry name" value="(Trans)glycosidases"/>
    <property type="match status" value="2"/>
</dbReference>
<dbReference type="InterPro" id="IPR001223">
    <property type="entry name" value="Glyco_hydro18_cat"/>
</dbReference>
<dbReference type="InterPro" id="IPR017853">
    <property type="entry name" value="GH"/>
</dbReference>
<dbReference type="Gene3D" id="3.10.50.10">
    <property type="match status" value="1"/>
</dbReference>
<dbReference type="PANTHER" id="PTHR11177">
    <property type="entry name" value="CHITINASE"/>
    <property type="match status" value="1"/>
</dbReference>